<reference evidence="1" key="1">
    <citation type="journal article" date="2020" name="New Phytol.">
        <title>Comparative genomics reveals dynamic genome evolution in host specialist ectomycorrhizal fungi.</title>
        <authorList>
            <person name="Lofgren L.A."/>
            <person name="Nguyen N.H."/>
            <person name="Vilgalys R."/>
            <person name="Ruytinx J."/>
            <person name="Liao H.L."/>
            <person name="Branco S."/>
            <person name="Kuo A."/>
            <person name="LaButti K."/>
            <person name="Lipzen A."/>
            <person name="Andreopoulos W."/>
            <person name="Pangilinan J."/>
            <person name="Riley R."/>
            <person name="Hundley H."/>
            <person name="Na H."/>
            <person name="Barry K."/>
            <person name="Grigoriev I.V."/>
            <person name="Stajich J.E."/>
            <person name="Kennedy P.G."/>
        </authorList>
    </citation>
    <scope>NUCLEOTIDE SEQUENCE</scope>
    <source>
        <strain evidence="1">DOB743</strain>
    </source>
</reference>
<dbReference type="Proteomes" id="UP000714275">
    <property type="component" value="Unassembled WGS sequence"/>
</dbReference>
<evidence type="ECO:0000313" key="2">
    <source>
        <dbReference type="Proteomes" id="UP000714275"/>
    </source>
</evidence>
<organism evidence="1 2">
    <name type="scientific">Suillus placidus</name>
    <dbReference type="NCBI Taxonomy" id="48579"/>
    <lineage>
        <taxon>Eukaryota</taxon>
        <taxon>Fungi</taxon>
        <taxon>Dikarya</taxon>
        <taxon>Basidiomycota</taxon>
        <taxon>Agaricomycotina</taxon>
        <taxon>Agaricomycetes</taxon>
        <taxon>Agaricomycetidae</taxon>
        <taxon>Boletales</taxon>
        <taxon>Suillineae</taxon>
        <taxon>Suillaceae</taxon>
        <taxon>Suillus</taxon>
    </lineage>
</organism>
<gene>
    <name evidence="1" type="ORF">EV702DRAFT_1180541</name>
</gene>
<dbReference type="AlphaFoldDB" id="A0A9P6ZQN2"/>
<accession>A0A9P6ZQN2</accession>
<dbReference type="EMBL" id="JABBWD010000037">
    <property type="protein sequence ID" value="KAG1774919.1"/>
    <property type="molecule type" value="Genomic_DNA"/>
</dbReference>
<protein>
    <recommendedName>
        <fullName evidence="3">CxC6 like cysteine cluster associated with KDZ domain-containing protein</fullName>
    </recommendedName>
</protein>
<evidence type="ECO:0008006" key="3">
    <source>
        <dbReference type="Google" id="ProtNLM"/>
    </source>
</evidence>
<sequence length="384" mass="43780">MREENKLEDAGWQFGFKLKNEHIWDVFIVLALTEDCARRGVLLDVRNDGTQAHRFLAAMQAHNDRIVCEGQPELRHYCNTCMWTYWNGDGGARKVQVVVTDGLSMGHPCCNFCRQHLDEGLDRVCAIVDCWKACALTAHQDMEHLHGEKMCTNFQATKCLQKMHAAQPNNAMVTQQLSDALDLEFKDEWYALDPTTQVMKLFTINNPSSMGELDGTAVCDGKSELGNRKLRAKFGHSRTHNEQIVIRPCGIIVACATMVATEAISNVLHMVKTTFSLPGTQKPEHIMYDSNCNALHEVQSRNNTWFDNVGMCVNVFHFRTKHKEGDKFCQTQCNPAHYPELLNAHGSWFFNSSIAEQVNVWLGGYHNIVREMLPDKYDFFSTRW</sequence>
<dbReference type="OrthoDB" id="2639189at2759"/>
<keyword evidence="2" id="KW-1185">Reference proteome</keyword>
<comment type="caution">
    <text evidence="1">The sequence shown here is derived from an EMBL/GenBank/DDBJ whole genome shotgun (WGS) entry which is preliminary data.</text>
</comment>
<proteinExistence type="predicted"/>
<name>A0A9P6ZQN2_9AGAM</name>
<evidence type="ECO:0000313" key="1">
    <source>
        <dbReference type="EMBL" id="KAG1774919.1"/>
    </source>
</evidence>